<proteinExistence type="predicted"/>
<evidence type="ECO:0000313" key="1">
    <source>
        <dbReference type="EMBL" id="MFC4651847.1"/>
    </source>
</evidence>
<reference evidence="2" key="1">
    <citation type="journal article" date="2019" name="Int. J. Syst. Evol. Microbiol.">
        <title>The Global Catalogue of Microorganisms (GCM) 10K type strain sequencing project: providing services to taxonomists for standard genome sequencing and annotation.</title>
        <authorList>
            <consortium name="The Broad Institute Genomics Platform"/>
            <consortium name="The Broad Institute Genome Sequencing Center for Infectious Disease"/>
            <person name="Wu L."/>
            <person name="Ma J."/>
        </authorList>
    </citation>
    <scope>NUCLEOTIDE SEQUENCE [LARGE SCALE GENOMIC DNA]</scope>
    <source>
        <strain evidence="2">CCUG 63287</strain>
    </source>
</reference>
<comment type="caution">
    <text evidence="1">The sequence shown here is derived from an EMBL/GenBank/DDBJ whole genome shotgun (WGS) entry which is preliminary data.</text>
</comment>
<dbReference type="Proteomes" id="UP001595987">
    <property type="component" value="Unassembled WGS sequence"/>
</dbReference>
<dbReference type="RefSeq" id="WP_213533882.1">
    <property type="nucleotide sequence ID" value="NZ_BOVQ01000002.1"/>
</dbReference>
<protein>
    <submittedName>
        <fullName evidence="1">Uncharacterized protein</fullName>
    </submittedName>
</protein>
<evidence type="ECO:0000313" key="2">
    <source>
        <dbReference type="Proteomes" id="UP001595987"/>
    </source>
</evidence>
<accession>A0ABV9JC34</accession>
<keyword evidence="2" id="KW-1185">Reference proteome</keyword>
<sequence length="57" mass="6431">MKQEIDVIFATHGVQAGAQAQFDISAHTWTVWTEQGKTRTFKSIVGYVRFMTKGTLL</sequence>
<organism evidence="1 2">
    <name type="scientific">Lactococcus nasutitermitis</name>
    <dbReference type="NCBI Taxonomy" id="1652957"/>
    <lineage>
        <taxon>Bacteria</taxon>
        <taxon>Bacillati</taxon>
        <taxon>Bacillota</taxon>
        <taxon>Bacilli</taxon>
        <taxon>Lactobacillales</taxon>
        <taxon>Streptococcaceae</taxon>
        <taxon>Lactococcus</taxon>
    </lineage>
</organism>
<dbReference type="EMBL" id="JBHSGD010000004">
    <property type="protein sequence ID" value="MFC4651847.1"/>
    <property type="molecule type" value="Genomic_DNA"/>
</dbReference>
<gene>
    <name evidence="1" type="ORF">ACFO26_02915</name>
</gene>
<name>A0ABV9JC34_9LACT</name>